<evidence type="ECO:0000313" key="2">
    <source>
        <dbReference type="Proteomes" id="UP000649617"/>
    </source>
</evidence>
<accession>A0A812UGQ2</accession>
<dbReference type="OrthoDB" id="426857at2759"/>
<comment type="caution">
    <text evidence="1">The sequence shown here is derived from an EMBL/GenBank/DDBJ whole genome shotgun (WGS) entry which is preliminary data.</text>
</comment>
<dbReference type="Proteomes" id="UP000649617">
    <property type="component" value="Unassembled WGS sequence"/>
</dbReference>
<protein>
    <submittedName>
        <fullName evidence="1">Cacna1h protein</fullName>
    </submittedName>
</protein>
<proteinExistence type="predicted"/>
<dbReference type="AlphaFoldDB" id="A0A812UGQ2"/>
<reference evidence="1" key="1">
    <citation type="submission" date="2021-02" db="EMBL/GenBank/DDBJ databases">
        <authorList>
            <person name="Dougan E. K."/>
            <person name="Rhodes N."/>
            <person name="Thang M."/>
            <person name="Chan C."/>
        </authorList>
    </citation>
    <scope>NUCLEOTIDE SEQUENCE</scope>
</reference>
<feature type="non-terminal residue" evidence="1">
    <location>
        <position position="1"/>
    </location>
</feature>
<feature type="non-terminal residue" evidence="1">
    <location>
        <position position="415"/>
    </location>
</feature>
<sequence>TIDFGVASVGIGAHSRTQRLGPADHDLVAYDIPLTGTRRGWRWQPRRLLDGEKKFDWRATWTEVEDDFAAFLQEGNTEAAWRLLSGKAEDALALDSSTGHAAKPPTVQTLRERKLRRAARRLAAVLQKERAGLMDVDYEKGKLAGYLRHIADAYLDLGDLLQYQGEEQLAYLQHAAEAEETRANQARLEGWKEKVKTDLPRLSRWVKASLAERPTPMADFAVDPDPQAKAEQAAKVWGQLWHRDGRPHGLRLRDLLARLHLPRAAAPEVQVSGEVLHRRAKASARKAAGSDDWSGRLWRGLPLEFFDSLAAIWNLVLKGASIPAAWLGATAVVQQLAGWITAVFPPDLYGGLPGRCAEDIHFRLTHALFVQRAGGPLAGCKADVKKCFDTADPKLAILCLRALGAPEPMLDVIDR</sequence>
<dbReference type="EMBL" id="CAJNIZ010036452">
    <property type="protein sequence ID" value="CAE7565631.1"/>
    <property type="molecule type" value="Genomic_DNA"/>
</dbReference>
<gene>
    <name evidence="1" type="primary">Cacna1h</name>
    <name evidence="1" type="ORF">SPIL2461_LOCUS15175</name>
</gene>
<keyword evidence="2" id="KW-1185">Reference proteome</keyword>
<name>A0A812UGQ2_SYMPI</name>
<evidence type="ECO:0000313" key="1">
    <source>
        <dbReference type="EMBL" id="CAE7565631.1"/>
    </source>
</evidence>
<organism evidence="1 2">
    <name type="scientific">Symbiodinium pilosum</name>
    <name type="common">Dinoflagellate</name>
    <dbReference type="NCBI Taxonomy" id="2952"/>
    <lineage>
        <taxon>Eukaryota</taxon>
        <taxon>Sar</taxon>
        <taxon>Alveolata</taxon>
        <taxon>Dinophyceae</taxon>
        <taxon>Suessiales</taxon>
        <taxon>Symbiodiniaceae</taxon>
        <taxon>Symbiodinium</taxon>
    </lineage>
</organism>